<dbReference type="SUPFAM" id="SSF53187">
    <property type="entry name" value="Zn-dependent exopeptidases"/>
    <property type="match status" value="1"/>
</dbReference>
<name>A0A9D1KIY8_9BACT</name>
<protein>
    <submittedName>
        <fullName evidence="2">M28 family peptidase</fullName>
    </submittedName>
</protein>
<reference evidence="2" key="1">
    <citation type="submission" date="2020-10" db="EMBL/GenBank/DDBJ databases">
        <authorList>
            <person name="Gilroy R."/>
        </authorList>
    </citation>
    <scope>NUCLEOTIDE SEQUENCE</scope>
    <source>
        <strain evidence="2">ChiHecec2B26-709</strain>
    </source>
</reference>
<dbReference type="PANTHER" id="PTHR12147:SF26">
    <property type="entry name" value="PEPTIDASE M28 DOMAIN-CONTAINING PROTEIN"/>
    <property type="match status" value="1"/>
</dbReference>
<dbReference type="InterPro" id="IPR007484">
    <property type="entry name" value="Peptidase_M28"/>
</dbReference>
<accession>A0A9D1KIY8</accession>
<dbReference type="AlphaFoldDB" id="A0A9D1KIY8"/>
<dbReference type="Pfam" id="PF04389">
    <property type="entry name" value="Peptidase_M28"/>
    <property type="match status" value="1"/>
</dbReference>
<dbReference type="InterPro" id="IPR045175">
    <property type="entry name" value="M28_fam"/>
</dbReference>
<evidence type="ECO:0000259" key="1">
    <source>
        <dbReference type="Pfam" id="PF04389"/>
    </source>
</evidence>
<sequence length="280" mass="30416">MGISLAVAPSAAAQSADELMEEVEFLSGPALEGRGFGSPGGCAASFYIFRQFRNAGLRTSFQNFESGGKIGHNVIGVTPGWFRSYIVVSAYYDGVGKFDGVCYPGADANASGVAALLWLARNLPALCTEDVGLVFVAFDGHGASLSGSKAFLDRHAGRYKLKMLVNMELLGSDLEPLHESRPEYLIALGGARHRLTLDWANLGLKLDLSTSYYGSENFTDLFYKRIGDQRWFLEADIPAVMFTSGITEHTNKVSDTADNLAPETFAKRVKLIGEWISFML</sequence>
<dbReference type="EMBL" id="DVLC01000102">
    <property type="protein sequence ID" value="HIT47260.1"/>
    <property type="molecule type" value="Genomic_DNA"/>
</dbReference>
<comment type="caution">
    <text evidence="2">The sequence shown here is derived from an EMBL/GenBank/DDBJ whole genome shotgun (WGS) entry which is preliminary data.</text>
</comment>
<organism evidence="2 3">
    <name type="scientific">Candidatus Cryptobacteroides merdipullorum</name>
    <dbReference type="NCBI Taxonomy" id="2840771"/>
    <lineage>
        <taxon>Bacteria</taxon>
        <taxon>Pseudomonadati</taxon>
        <taxon>Bacteroidota</taxon>
        <taxon>Bacteroidia</taxon>
        <taxon>Bacteroidales</taxon>
        <taxon>Candidatus Cryptobacteroides</taxon>
    </lineage>
</organism>
<proteinExistence type="predicted"/>
<reference evidence="2" key="2">
    <citation type="journal article" date="2021" name="PeerJ">
        <title>Extensive microbial diversity within the chicken gut microbiome revealed by metagenomics and culture.</title>
        <authorList>
            <person name="Gilroy R."/>
            <person name="Ravi A."/>
            <person name="Getino M."/>
            <person name="Pursley I."/>
            <person name="Horton D.L."/>
            <person name="Alikhan N.F."/>
            <person name="Baker D."/>
            <person name="Gharbi K."/>
            <person name="Hall N."/>
            <person name="Watson M."/>
            <person name="Adriaenssens E.M."/>
            <person name="Foster-Nyarko E."/>
            <person name="Jarju S."/>
            <person name="Secka A."/>
            <person name="Antonio M."/>
            <person name="Oren A."/>
            <person name="Chaudhuri R.R."/>
            <person name="La Ragione R."/>
            <person name="Hildebrand F."/>
            <person name="Pallen M.J."/>
        </authorList>
    </citation>
    <scope>NUCLEOTIDE SEQUENCE</scope>
    <source>
        <strain evidence="2">ChiHecec2B26-709</strain>
    </source>
</reference>
<dbReference type="Gene3D" id="3.40.630.10">
    <property type="entry name" value="Zn peptidases"/>
    <property type="match status" value="1"/>
</dbReference>
<feature type="domain" description="Peptidase M28" evidence="1">
    <location>
        <begin position="73"/>
        <end position="272"/>
    </location>
</feature>
<dbReference type="GO" id="GO:0006508">
    <property type="term" value="P:proteolysis"/>
    <property type="evidence" value="ECO:0007669"/>
    <property type="project" value="InterPro"/>
</dbReference>
<dbReference type="PANTHER" id="PTHR12147">
    <property type="entry name" value="METALLOPEPTIDASE M28 FAMILY MEMBER"/>
    <property type="match status" value="1"/>
</dbReference>
<dbReference type="Proteomes" id="UP000886881">
    <property type="component" value="Unassembled WGS sequence"/>
</dbReference>
<dbReference type="GO" id="GO:0008235">
    <property type="term" value="F:metalloexopeptidase activity"/>
    <property type="evidence" value="ECO:0007669"/>
    <property type="project" value="InterPro"/>
</dbReference>
<evidence type="ECO:0000313" key="3">
    <source>
        <dbReference type="Proteomes" id="UP000886881"/>
    </source>
</evidence>
<evidence type="ECO:0000313" key="2">
    <source>
        <dbReference type="EMBL" id="HIT47260.1"/>
    </source>
</evidence>
<gene>
    <name evidence="2" type="ORF">IAC35_05325</name>
</gene>